<reference evidence="1" key="1">
    <citation type="journal article" date="2014" name="Nat. Commun.">
        <title>The tobacco genome sequence and its comparison with those of tomato and potato.</title>
        <authorList>
            <person name="Sierro N."/>
            <person name="Battey J.N."/>
            <person name="Ouadi S."/>
            <person name="Bakaher N."/>
            <person name="Bovet L."/>
            <person name="Willig A."/>
            <person name="Goepfert S."/>
            <person name="Peitsch M.C."/>
            <person name="Ivanov N.V."/>
        </authorList>
    </citation>
    <scope>NUCLEOTIDE SEQUENCE [LARGE SCALE GENOMIC DNA]</scope>
</reference>
<protein>
    <submittedName>
        <fullName evidence="2">Uncharacterized protein LOC142168891</fullName>
    </submittedName>
</protein>
<gene>
    <name evidence="2" type="primary">LOC142168891</name>
</gene>
<proteinExistence type="predicted"/>
<name>A0AC58SMG9_TOBAC</name>
<sequence length="138" mass="16069">MSQHHFNKLSAKYCGPYMVEQKVGSVAYKLNLPAELMLHPTFHVSLLKPCHKIPTHISHPPVLNLASPYCPRPHKVLERRLIQKGNKALAQWLIHWDRISEDQATWEDANTIKIRFLKNFIPRIDDLALPFTSMRLNR</sequence>
<organism evidence="1 2">
    <name type="scientific">Nicotiana tabacum</name>
    <name type="common">Common tobacco</name>
    <dbReference type="NCBI Taxonomy" id="4097"/>
    <lineage>
        <taxon>Eukaryota</taxon>
        <taxon>Viridiplantae</taxon>
        <taxon>Streptophyta</taxon>
        <taxon>Embryophyta</taxon>
        <taxon>Tracheophyta</taxon>
        <taxon>Spermatophyta</taxon>
        <taxon>Magnoliopsida</taxon>
        <taxon>eudicotyledons</taxon>
        <taxon>Gunneridae</taxon>
        <taxon>Pentapetalae</taxon>
        <taxon>asterids</taxon>
        <taxon>lamiids</taxon>
        <taxon>Solanales</taxon>
        <taxon>Solanaceae</taxon>
        <taxon>Nicotianoideae</taxon>
        <taxon>Nicotianeae</taxon>
        <taxon>Nicotiana</taxon>
    </lineage>
</organism>
<evidence type="ECO:0000313" key="2">
    <source>
        <dbReference type="RefSeq" id="XP_075086164.1"/>
    </source>
</evidence>
<keyword evidence="1" id="KW-1185">Reference proteome</keyword>
<dbReference type="Proteomes" id="UP000790787">
    <property type="component" value="Chromosome 14"/>
</dbReference>
<evidence type="ECO:0000313" key="1">
    <source>
        <dbReference type="Proteomes" id="UP000790787"/>
    </source>
</evidence>
<reference evidence="2" key="2">
    <citation type="submission" date="2025-08" db="UniProtKB">
        <authorList>
            <consortium name="RefSeq"/>
        </authorList>
    </citation>
    <scope>IDENTIFICATION</scope>
    <source>
        <tissue evidence="2">Leaf</tissue>
    </source>
</reference>
<dbReference type="RefSeq" id="XP_075086164.1">
    <property type="nucleotide sequence ID" value="XM_075230063.1"/>
</dbReference>
<accession>A0AC58SMG9</accession>